<dbReference type="Proteomes" id="UP000604046">
    <property type="component" value="Unassembled WGS sequence"/>
</dbReference>
<feature type="non-terminal residue" evidence="9">
    <location>
        <position position="365"/>
    </location>
</feature>
<feature type="region of interest" description="Disordered" evidence="7">
    <location>
        <begin position="234"/>
        <end position="257"/>
    </location>
</feature>
<proteinExistence type="predicted"/>
<dbReference type="Pfam" id="PF25539">
    <property type="entry name" value="Bestrophin_2"/>
    <property type="match status" value="1"/>
</dbReference>
<keyword evidence="2" id="KW-0813">Transport</keyword>
<dbReference type="PANTHER" id="PTHR33281">
    <property type="entry name" value="UPF0187 PROTEIN YNEE"/>
    <property type="match status" value="1"/>
</dbReference>
<keyword evidence="4 8" id="KW-1133">Transmembrane helix</keyword>
<dbReference type="GO" id="GO:0005254">
    <property type="term" value="F:chloride channel activity"/>
    <property type="evidence" value="ECO:0007669"/>
    <property type="project" value="InterPro"/>
</dbReference>
<comment type="caution">
    <text evidence="9">The sequence shown here is derived from an EMBL/GenBank/DDBJ whole genome shotgun (WGS) entry which is preliminary data.</text>
</comment>
<dbReference type="PANTHER" id="PTHR33281:SF20">
    <property type="match status" value="1"/>
</dbReference>
<evidence type="ECO:0000313" key="9">
    <source>
        <dbReference type="EMBL" id="CAE7245504.1"/>
    </source>
</evidence>
<evidence type="ECO:0000256" key="8">
    <source>
        <dbReference type="SAM" id="Phobius"/>
    </source>
</evidence>
<dbReference type="InterPro" id="IPR044669">
    <property type="entry name" value="YneE/VCCN1/2-like"/>
</dbReference>
<evidence type="ECO:0000256" key="4">
    <source>
        <dbReference type="ARBA" id="ARBA00022989"/>
    </source>
</evidence>
<accession>A0A812LEC0</accession>
<name>A0A812LEC0_9DINO</name>
<organism evidence="9 10">
    <name type="scientific">Symbiodinium natans</name>
    <dbReference type="NCBI Taxonomy" id="878477"/>
    <lineage>
        <taxon>Eukaryota</taxon>
        <taxon>Sar</taxon>
        <taxon>Alveolata</taxon>
        <taxon>Dinophyceae</taxon>
        <taxon>Suessiales</taxon>
        <taxon>Symbiodiniaceae</taxon>
        <taxon>Symbiodinium</taxon>
    </lineage>
</organism>
<evidence type="ECO:0000256" key="6">
    <source>
        <dbReference type="ARBA" id="ARBA00023136"/>
    </source>
</evidence>
<protein>
    <recommendedName>
        <fullName evidence="11">Bestrophin homolog</fullName>
    </recommendedName>
</protein>
<dbReference type="AlphaFoldDB" id="A0A812LEC0"/>
<evidence type="ECO:0008006" key="11">
    <source>
        <dbReference type="Google" id="ProtNLM"/>
    </source>
</evidence>
<dbReference type="OrthoDB" id="1368at2759"/>
<evidence type="ECO:0000256" key="7">
    <source>
        <dbReference type="SAM" id="MobiDB-lite"/>
    </source>
</evidence>
<evidence type="ECO:0000256" key="2">
    <source>
        <dbReference type="ARBA" id="ARBA00022448"/>
    </source>
</evidence>
<keyword evidence="10" id="KW-1185">Reference proteome</keyword>
<keyword evidence="3 8" id="KW-0812">Transmembrane</keyword>
<keyword evidence="5" id="KW-0406">Ion transport</keyword>
<feature type="transmembrane region" description="Helical" evidence="8">
    <location>
        <begin position="131"/>
        <end position="150"/>
    </location>
</feature>
<evidence type="ECO:0000256" key="5">
    <source>
        <dbReference type="ARBA" id="ARBA00023065"/>
    </source>
</evidence>
<evidence type="ECO:0000256" key="1">
    <source>
        <dbReference type="ARBA" id="ARBA00004141"/>
    </source>
</evidence>
<keyword evidence="6 8" id="KW-0472">Membrane</keyword>
<feature type="transmembrane region" description="Helical" evidence="8">
    <location>
        <begin position="102"/>
        <end position="125"/>
    </location>
</feature>
<sequence>LMSLCHGSALEEISGDVVELAVIDVMGLDSQTLNHLWECSEVHKFNRVEVCLHLLQTLITKALDDGVLKIPPPILSRVYQTISRGFVNLLNTKKITDTKFPYPFAQIIAIFLLVHILLTPALISASVPSKVLAPLFTFLAVFGMFSLNFISMELENPFGLDANDLPLEHFQQEMNDCLLMLLHPNTDLVAEVDPSGKLDFNVLYSEIHPTEVQDGAKRSRRIWSVRELAKVANETDQERSARAESEPKVAVVPTTEETQTPTAVVVAATGSAEPAASVPVKVEDIQPMLTKSILEFNDCLRQWTGTLKTQMADANKACKALATCSERIPHLVKAAEALAKDSNSLDTRSPNHWDAGLLDLTHIQL</sequence>
<evidence type="ECO:0000256" key="3">
    <source>
        <dbReference type="ARBA" id="ARBA00022692"/>
    </source>
</evidence>
<gene>
    <name evidence="9" type="ORF">SNAT2548_LOCUS11585</name>
</gene>
<dbReference type="GO" id="GO:0016020">
    <property type="term" value="C:membrane"/>
    <property type="evidence" value="ECO:0007669"/>
    <property type="project" value="UniProtKB-SubCell"/>
</dbReference>
<dbReference type="EMBL" id="CAJNDS010001052">
    <property type="protein sequence ID" value="CAE7245504.1"/>
    <property type="molecule type" value="Genomic_DNA"/>
</dbReference>
<reference evidence="9" key="1">
    <citation type="submission" date="2021-02" db="EMBL/GenBank/DDBJ databases">
        <authorList>
            <person name="Dougan E. K."/>
            <person name="Rhodes N."/>
            <person name="Thang M."/>
            <person name="Chan C."/>
        </authorList>
    </citation>
    <scope>NUCLEOTIDE SEQUENCE</scope>
</reference>
<feature type="compositionally biased region" description="Basic and acidic residues" evidence="7">
    <location>
        <begin position="236"/>
        <end position="247"/>
    </location>
</feature>
<evidence type="ECO:0000313" key="10">
    <source>
        <dbReference type="Proteomes" id="UP000604046"/>
    </source>
</evidence>
<comment type="subcellular location">
    <subcellularLocation>
        <location evidence="1">Membrane</location>
        <topology evidence="1">Multi-pass membrane protein</topology>
    </subcellularLocation>
</comment>